<feature type="compositionally biased region" description="Acidic residues" evidence="1">
    <location>
        <begin position="659"/>
        <end position="671"/>
    </location>
</feature>
<dbReference type="eggNOG" id="ENOG502QSII">
    <property type="taxonomic scope" value="Eukaryota"/>
</dbReference>
<gene>
    <name evidence="3" type="primary">TBLA0G03070</name>
    <name evidence="3" type="ORF">TBLA_0G03070</name>
</gene>
<reference evidence="3 4" key="1">
    <citation type="journal article" date="2011" name="Proc. Natl. Acad. Sci. U.S.A.">
        <title>Evolutionary erosion of yeast sex chromosomes by mating-type switching accidents.</title>
        <authorList>
            <person name="Gordon J.L."/>
            <person name="Armisen D."/>
            <person name="Proux-Wera E."/>
            <person name="Oheigeartaigh S.S."/>
            <person name="Byrne K.P."/>
            <person name="Wolfe K.H."/>
        </authorList>
    </citation>
    <scope>NUCLEOTIDE SEQUENCE [LARGE SCALE GENOMIC DNA]</scope>
    <source>
        <strain evidence="4">ATCC 34711 / CBS 6284 / DSM 70876 / NBRC 10599 / NRRL Y-10934 / UCD 77-7</strain>
    </source>
</reference>
<feature type="region of interest" description="Disordered" evidence="1">
    <location>
        <begin position="97"/>
        <end position="204"/>
    </location>
</feature>
<evidence type="ECO:0000259" key="2">
    <source>
        <dbReference type="Pfam" id="PF08550"/>
    </source>
</evidence>
<dbReference type="AlphaFoldDB" id="I2H792"/>
<dbReference type="InParanoid" id="I2H792"/>
<feature type="region of interest" description="Disordered" evidence="1">
    <location>
        <begin position="1113"/>
        <end position="1147"/>
    </location>
</feature>
<dbReference type="RefSeq" id="XP_004181763.1">
    <property type="nucleotide sequence ID" value="XM_004181715.1"/>
</dbReference>
<feature type="region of interest" description="Disordered" evidence="1">
    <location>
        <begin position="1"/>
        <end position="36"/>
    </location>
</feature>
<feature type="compositionally biased region" description="Polar residues" evidence="1">
    <location>
        <begin position="117"/>
        <end position="129"/>
    </location>
</feature>
<feature type="compositionally biased region" description="Polar residues" evidence="1">
    <location>
        <begin position="175"/>
        <end position="187"/>
    </location>
</feature>
<feature type="compositionally biased region" description="Acidic residues" evidence="1">
    <location>
        <begin position="897"/>
        <end position="907"/>
    </location>
</feature>
<evidence type="ECO:0000313" key="4">
    <source>
        <dbReference type="Proteomes" id="UP000002866"/>
    </source>
</evidence>
<dbReference type="HOGENOM" id="CLU_012586_0_0_1"/>
<feature type="compositionally biased region" description="Low complexity" evidence="1">
    <location>
        <begin position="152"/>
        <end position="169"/>
    </location>
</feature>
<dbReference type="GeneID" id="14497376"/>
<dbReference type="InterPro" id="IPR052292">
    <property type="entry name" value="Glucose_repression_reg"/>
</dbReference>
<dbReference type="GO" id="GO:0042149">
    <property type="term" value="P:cellular response to glucose starvation"/>
    <property type="evidence" value="ECO:0007669"/>
    <property type="project" value="EnsemblFungi"/>
</dbReference>
<dbReference type="GO" id="GO:0007039">
    <property type="term" value="P:protein catabolic process in the vacuole"/>
    <property type="evidence" value="ECO:0007669"/>
    <property type="project" value="EnsemblFungi"/>
</dbReference>
<dbReference type="STRING" id="1071380.I2H792"/>
<feature type="compositionally biased region" description="Acidic residues" evidence="1">
    <location>
        <begin position="860"/>
        <end position="877"/>
    </location>
</feature>
<dbReference type="InterPro" id="IPR013860">
    <property type="entry name" value="AreA_GATA"/>
</dbReference>
<dbReference type="EMBL" id="HE806322">
    <property type="protein sequence ID" value="CCH62244.1"/>
    <property type="molecule type" value="Genomic_DNA"/>
</dbReference>
<dbReference type="OrthoDB" id="5563539at2759"/>
<feature type="compositionally biased region" description="Low complexity" evidence="1">
    <location>
        <begin position="692"/>
        <end position="707"/>
    </location>
</feature>
<feature type="domain" description="Nitrogen regulatory protein areA GATA-like" evidence="2">
    <location>
        <begin position="229"/>
        <end position="261"/>
    </location>
</feature>
<dbReference type="GO" id="GO:0005773">
    <property type="term" value="C:vacuole"/>
    <property type="evidence" value="ECO:0007669"/>
    <property type="project" value="GOC"/>
</dbReference>
<feature type="region of interest" description="Disordered" evidence="1">
    <location>
        <begin position="472"/>
        <end position="584"/>
    </location>
</feature>
<dbReference type="Pfam" id="PF08550">
    <property type="entry name" value="GATA_AreA"/>
    <property type="match status" value="1"/>
</dbReference>
<evidence type="ECO:0000256" key="1">
    <source>
        <dbReference type="SAM" id="MobiDB-lite"/>
    </source>
</evidence>
<feature type="compositionally biased region" description="Low complexity" evidence="1">
    <location>
        <begin position="11"/>
        <end position="22"/>
    </location>
</feature>
<feature type="region of interest" description="Disordered" evidence="1">
    <location>
        <begin position="817"/>
        <end position="913"/>
    </location>
</feature>
<accession>I2H792</accession>
<feature type="compositionally biased region" description="Low complexity" evidence="1">
    <location>
        <begin position="817"/>
        <end position="839"/>
    </location>
</feature>
<keyword evidence="4" id="KW-1185">Reference proteome</keyword>
<feature type="compositionally biased region" description="Low complexity" evidence="1">
    <location>
        <begin position="477"/>
        <end position="502"/>
    </location>
</feature>
<dbReference type="GO" id="GO:0000164">
    <property type="term" value="C:protein phosphatase type 1 complex"/>
    <property type="evidence" value="ECO:0007669"/>
    <property type="project" value="EnsemblFungi"/>
</dbReference>
<dbReference type="GO" id="GO:0006986">
    <property type="term" value="P:response to unfolded protein"/>
    <property type="evidence" value="ECO:0007669"/>
    <property type="project" value="EnsemblFungi"/>
</dbReference>
<dbReference type="FunCoup" id="I2H792">
    <property type="interactions" value="426"/>
</dbReference>
<feature type="region of interest" description="Disordered" evidence="1">
    <location>
        <begin position="686"/>
        <end position="710"/>
    </location>
</feature>
<sequence length="1147" mass="126960">MPNNLASYFASHSNKSNNNSGNRVPIPYTRSKSNTTHYQSISSKNHELLQKNNMQIPDEDEDMGPSVSMAVQADNDDEFHKKTFNLKRTRSLGYLHDSKSNLNNISDSSDDDEDYTTHANTTMNRNPTAHPNIPFQLFKNNHSFTPTPSPSPSLSSSSSSSRSPSVSSPGVPIQRLNSDSYIPSASTSPPPADNDTLLIPQDDNDVVREPERHVDYLSHHWNEYEISNSWKYIVLKKKKRNVQDEVNSARLENASWRTWAKARNNLQTVSPEIVNWSKDSDVTWLYGPVVTDDQLELHHTSSEKNISNTTTSTSMELLYGADDKRLQKNKSNANTNPNVKLKPILKKRTVTEIIEENALWKLNEARKHFNEMRHTTVVMDPNGPAKDPHEDYNFLAGKINAQYYSPITKNNTQDQIVLQDVIPTTAPKLSTPSSYTNLRSVASAAALLEGNNDNLFQTTNINNNVPIMNFMNPKRSTTPTNDNDINAAATTTTTTTTIQTTNDNDKSAITPSSIRNDSNIANSNSNSNNNLNSNLNNTTNTNNNNNNNYNNPNSNDNDNTNTPDEPILPSILTTSSNNNNNNVHNESIALSKDRHIHFNDRVEQCEAVKYSSSDTLSQLNSSSSIDSLNNYSNNNDSYFTLPKKHNNNSMQTHQSSSSSDDDDDDQDDEDSGLFINARFSRRFDSSIHSPLTDNTSTTSSRSANNPTGNNLITQLHPIIKLLPATTLNYGSDEESDSDYSGYRNAESHNVNTYRGYDYMYDYNSVYTGDTSSFLPMDHSGIIDIPEGIDLQHTMRNDSIASNYSNYDNSLTNTPILSNSNQLLTNNNNTNNNNSNTLSNDAVTTPQANLPISNRSFTFMDSDEDTDMSTPSDLEDESGSYSGSEGNQQFIEHSQEQSSDDDSDDEADGYNNNMGLGLKRTVSLGKSMGNNSLKDLTQSVSVASFTDNSRTHSFITGKLLNSPITNPTTATTNDKYNISHSNLNSLAGSIPTRSSPLVSTVKKTIRKPIVPKRTVSSSSFIFASDSEDEDDEDEDDNENKSNDGLVKETINNTNTNGGQLMGSIKDTIGFIDNNEDLMSNSISVSYSSIHKDLLSRSSQNLTQGMTSDNFLLPSHTPNSTPISSLNNSTISKGLYSTNGKTDSDIHKK</sequence>
<evidence type="ECO:0000313" key="3">
    <source>
        <dbReference type="EMBL" id="CCH62244.1"/>
    </source>
</evidence>
<protein>
    <recommendedName>
        <fullName evidence="2">Nitrogen regulatory protein areA GATA-like domain-containing protein</fullName>
    </recommendedName>
</protein>
<feature type="compositionally biased region" description="Acidic residues" evidence="1">
    <location>
        <begin position="1024"/>
        <end position="1036"/>
    </location>
</feature>
<feature type="compositionally biased region" description="Low complexity" evidence="1">
    <location>
        <begin position="516"/>
        <end position="562"/>
    </location>
</feature>
<feature type="region of interest" description="Disordered" evidence="1">
    <location>
        <begin position="1020"/>
        <end position="1060"/>
    </location>
</feature>
<dbReference type="KEGG" id="tbl:TBLA_0G03070"/>
<feature type="compositionally biased region" description="Polar residues" evidence="1">
    <location>
        <begin position="1113"/>
        <end position="1139"/>
    </location>
</feature>
<feature type="compositionally biased region" description="Polar residues" evidence="1">
    <location>
        <begin position="840"/>
        <end position="858"/>
    </location>
</feature>
<dbReference type="PANTHER" id="PTHR28051">
    <property type="entry name" value="PROTEIN MTL1-RELATED"/>
    <property type="match status" value="1"/>
</dbReference>
<organism evidence="3 4">
    <name type="scientific">Henningerozyma blattae (strain ATCC 34711 / CBS 6284 / DSM 70876 / NBRC 10599 / NRRL Y-10934 / UCD 77-7)</name>
    <name type="common">Yeast</name>
    <name type="synonym">Tetrapisispora blattae</name>
    <dbReference type="NCBI Taxonomy" id="1071380"/>
    <lineage>
        <taxon>Eukaryota</taxon>
        <taxon>Fungi</taxon>
        <taxon>Dikarya</taxon>
        <taxon>Ascomycota</taxon>
        <taxon>Saccharomycotina</taxon>
        <taxon>Saccharomycetes</taxon>
        <taxon>Saccharomycetales</taxon>
        <taxon>Saccharomycetaceae</taxon>
        <taxon>Henningerozyma</taxon>
    </lineage>
</organism>
<dbReference type="PANTHER" id="PTHR28051:SF1">
    <property type="entry name" value="PROTEIN MTL1-RELATED"/>
    <property type="match status" value="1"/>
</dbReference>
<dbReference type="Proteomes" id="UP000002866">
    <property type="component" value="Chromosome 7"/>
</dbReference>
<feature type="region of interest" description="Disordered" evidence="1">
    <location>
        <begin position="636"/>
        <end position="671"/>
    </location>
</feature>
<name>I2H792_HENB6</name>
<feature type="compositionally biased region" description="Polar residues" evidence="1">
    <location>
        <begin position="1048"/>
        <end position="1057"/>
    </location>
</feature>
<proteinExistence type="predicted"/>